<dbReference type="EMBL" id="CACRUO010000021">
    <property type="protein sequence ID" value="VYT87450.1"/>
    <property type="molecule type" value="Genomic_DNA"/>
</dbReference>
<comment type="subcellular location">
    <subcellularLocation>
        <location evidence="1 12">Cell membrane</location>
        <topology evidence="1 12">Multi-pass membrane protein</topology>
    </subcellularLocation>
</comment>
<evidence type="ECO:0000259" key="13">
    <source>
        <dbReference type="PROSITE" id="PS50928"/>
    </source>
</evidence>
<dbReference type="GO" id="GO:0015675">
    <property type="term" value="P:nickel cation transport"/>
    <property type="evidence" value="ECO:0007669"/>
    <property type="project" value="UniProtKB-KW"/>
</dbReference>
<dbReference type="InterPro" id="IPR053385">
    <property type="entry name" value="ABC_transport_permease"/>
</dbReference>
<keyword evidence="2 12" id="KW-0813">Transport</keyword>
<dbReference type="InterPro" id="IPR000515">
    <property type="entry name" value="MetI-like"/>
</dbReference>
<dbReference type="RefSeq" id="WP_156666564.1">
    <property type="nucleotide sequence ID" value="NZ_CACRUO010000021.1"/>
</dbReference>
<dbReference type="GO" id="GO:0005886">
    <property type="term" value="C:plasma membrane"/>
    <property type="evidence" value="ECO:0007669"/>
    <property type="project" value="UniProtKB-SubCell"/>
</dbReference>
<keyword evidence="5 12" id="KW-0812">Transmembrane</keyword>
<organism evidence="14">
    <name type="scientific">Staphylococcus simulans</name>
    <dbReference type="NCBI Taxonomy" id="1286"/>
    <lineage>
        <taxon>Bacteria</taxon>
        <taxon>Bacillati</taxon>
        <taxon>Bacillota</taxon>
        <taxon>Bacilli</taxon>
        <taxon>Bacillales</taxon>
        <taxon>Staphylococcaceae</taxon>
        <taxon>Staphylococcus</taxon>
    </lineage>
</organism>
<keyword evidence="3" id="KW-1003">Cell membrane</keyword>
<evidence type="ECO:0000256" key="12">
    <source>
        <dbReference type="RuleBase" id="RU363032"/>
    </source>
</evidence>
<protein>
    <recommendedName>
        <fullName evidence="11">Nickel import system permease protein NikC</fullName>
    </recommendedName>
</protein>
<proteinExistence type="inferred from homology"/>
<keyword evidence="7" id="KW-0406">Ion transport</keyword>
<evidence type="ECO:0000256" key="10">
    <source>
        <dbReference type="ARBA" id="ARBA00038669"/>
    </source>
</evidence>
<feature type="domain" description="ABC transmembrane type-1" evidence="13">
    <location>
        <begin position="68"/>
        <end position="257"/>
    </location>
</feature>
<reference evidence="14" key="1">
    <citation type="submission" date="2019-11" db="EMBL/GenBank/DDBJ databases">
        <authorList>
            <person name="Feng L."/>
        </authorList>
    </citation>
    <scope>NUCLEOTIDE SEQUENCE</scope>
    <source>
        <strain evidence="14">SsimulansLFYP27</strain>
    </source>
</reference>
<comment type="similarity">
    <text evidence="9">Belongs to the binding-protein-dependent transport system permease family. OppBC subfamily.</text>
</comment>
<gene>
    <name evidence="14" type="primary">gsiD</name>
    <name evidence="14" type="ORF">SSLFYP27_00856</name>
</gene>
<evidence type="ECO:0000256" key="7">
    <source>
        <dbReference type="ARBA" id="ARBA00023112"/>
    </source>
</evidence>
<dbReference type="InterPro" id="IPR035906">
    <property type="entry name" value="MetI-like_sf"/>
</dbReference>
<dbReference type="InterPro" id="IPR050366">
    <property type="entry name" value="BP-dependent_transpt_permease"/>
</dbReference>
<evidence type="ECO:0000256" key="9">
    <source>
        <dbReference type="ARBA" id="ARBA00024202"/>
    </source>
</evidence>
<dbReference type="SUPFAM" id="SSF161098">
    <property type="entry name" value="MetI-like"/>
    <property type="match status" value="1"/>
</dbReference>
<dbReference type="Gene3D" id="1.10.3720.10">
    <property type="entry name" value="MetI-like"/>
    <property type="match status" value="1"/>
</dbReference>
<keyword evidence="4" id="KW-0533">Nickel</keyword>
<dbReference type="AlphaFoldDB" id="A0A6N3ACX9"/>
<comment type="subunit">
    <text evidence="10">The complex is composed of two ATP-binding proteins (NikD and NikE), two transmembrane proteins (NikB and NikC) and a solute-binding protein (NikA).</text>
</comment>
<evidence type="ECO:0000256" key="8">
    <source>
        <dbReference type="ARBA" id="ARBA00023136"/>
    </source>
</evidence>
<feature type="transmembrane region" description="Helical" evidence="12">
    <location>
        <begin position="107"/>
        <end position="125"/>
    </location>
</feature>
<evidence type="ECO:0000256" key="4">
    <source>
        <dbReference type="ARBA" id="ARBA00022596"/>
    </source>
</evidence>
<evidence type="ECO:0000313" key="14">
    <source>
        <dbReference type="EMBL" id="VYT87450.1"/>
    </source>
</evidence>
<dbReference type="CDD" id="cd06261">
    <property type="entry name" value="TM_PBP2"/>
    <property type="match status" value="1"/>
</dbReference>
<feature type="transmembrane region" description="Helical" evidence="12">
    <location>
        <begin position="131"/>
        <end position="149"/>
    </location>
</feature>
<keyword evidence="7" id="KW-0921">Nickel transport</keyword>
<keyword evidence="6 12" id="KW-1133">Transmembrane helix</keyword>
<dbReference type="PROSITE" id="PS50928">
    <property type="entry name" value="ABC_TM1"/>
    <property type="match status" value="1"/>
</dbReference>
<evidence type="ECO:0000256" key="3">
    <source>
        <dbReference type="ARBA" id="ARBA00022475"/>
    </source>
</evidence>
<accession>A0A6N3ACX9</accession>
<evidence type="ECO:0000256" key="11">
    <source>
        <dbReference type="ARBA" id="ARBA00044773"/>
    </source>
</evidence>
<dbReference type="Pfam" id="PF00528">
    <property type="entry name" value="BPD_transp_1"/>
    <property type="match status" value="1"/>
</dbReference>
<feature type="transmembrane region" description="Helical" evidence="12">
    <location>
        <begin position="235"/>
        <end position="257"/>
    </location>
</feature>
<evidence type="ECO:0000256" key="2">
    <source>
        <dbReference type="ARBA" id="ARBA00022448"/>
    </source>
</evidence>
<feature type="transmembrane region" description="Helical" evidence="12">
    <location>
        <begin position="189"/>
        <end position="215"/>
    </location>
</feature>
<name>A0A6N3ACX9_STASI</name>
<keyword evidence="8 12" id="KW-0472">Membrane</keyword>
<evidence type="ECO:0000256" key="5">
    <source>
        <dbReference type="ARBA" id="ARBA00022692"/>
    </source>
</evidence>
<dbReference type="PANTHER" id="PTHR43386:SF1">
    <property type="entry name" value="D,D-DIPEPTIDE TRANSPORT SYSTEM PERMEASE PROTEIN DDPC-RELATED"/>
    <property type="match status" value="1"/>
</dbReference>
<dbReference type="PANTHER" id="PTHR43386">
    <property type="entry name" value="OLIGOPEPTIDE TRANSPORT SYSTEM PERMEASE PROTEIN APPC"/>
    <property type="match status" value="1"/>
</dbReference>
<dbReference type="GO" id="GO:0055085">
    <property type="term" value="P:transmembrane transport"/>
    <property type="evidence" value="ECO:0007669"/>
    <property type="project" value="InterPro"/>
</dbReference>
<evidence type="ECO:0000256" key="1">
    <source>
        <dbReference type="ARBA" id="ARBA00004651"/>
    </source>
</evidence>
<feature type="transmembrane region" description="Helical" evidence="12">
    <location>
        <begin position="70"/>
        <end position="95"/>
    </location>
</feature>
<dbReference type="NCBIfam" id="NF045474">
    <property type="entry name" value="Opp2C"/>
    <property type="match status" value="1"/>
</dbReference>
<evidence type="ECO:0000256" key="6">
    <source>
        <dbReference type="ARBA" id="ARBA00022989"/>
    </source>
</evidence>
<sequence>MMKLTKHNIIFYIFAIYLLLLILLQFTVTSTQALTVHLNDALQNPSLQHWLGTDDYGRDLFARLVIGARYTLAITLLTIALIVIIGVPLGLIAGYRKGILDTIIMRIIDIGLGIPDFVLMIAFASFFKPSIWNLVIAITIINWMTYTRVTRTIVNTEMDKNYIKLARYFHVPGYVIIFKHLLPQVLPSLIVLMIVDIGKIILYISSLSFLGLGAQPPSPEWGAMLAAGRDFFTEHPIMLLAPATLISITILLFNLAGDALRDRISERRDIHD</sequence>